<evidence type="ECO:0008006" key="2">
    <source>
        <dbReference type="Google" id="ProtNLM"/>
    </source>
</evidence>
<reference evidence="1" key="1">
    <citation type="journal article" date="2015" name="Nature">
        <title>Complex archaea that bridge the gap between prokaryotes and eukaryotes.</title>
        <authorList>
            <person name="Spang A."/>
            <person name="Saw J.H."/>
            <person name="Jorgensen S.L."/>
            <person name="Zaremba-Niedzwiedzka K."/>
            <person name="Martijn J."/>
            <person name="Lind A.E."/>
            <person name="van Eijk R."/>
            <person name="Schleper C."/>
            <person name="Guy L."/>
            <person name="Ettema T.J."/>
        </authorList>
    </citation>
    <scope>NUCLEOTIDE SEQUENCE</scope>
</reference>
<proteinExistence type="predicted"/>
<gene>
    <name evidence="1" type="ORF">LCGC14_0416670</name>
</gene>
<protein>
    <recommendedName>
        <fullName evidence="2">DUF3008 domain-containing protein</fullName>
    </recommendedName>
</protein>
<evidence type="ECO:0000313" key="1">
    <source>
        <dbReference type="EMBL" id="KKN71813.1"/>
    </source>
</evidence>
<dbReference type="AlphaFoldDB" id="A0A0F9W195"/>
<dbReference type="EMBL" id="LAZR01000375">
    <property type="protein sequence ID" value="KKN71813.1"/>
    <property type="molecule type" value="Genomic_DNA"/>
</dbReference>
<accession>A0A0F9W195</accession>
<dbReference type="Pfam" id="PF11450">
    <property type="entry name" value="DUF3008"/>
    <property type="match status" value="1"/>
</dbReference>
<comment type="caution">
    <text evidence="1">The sequence shown here is derived from an EMBL/GenBank/DDBJ whole genome shotgun (WGS) entry which is preliminary data.</text>
</comment>
<name>A0A0F9W195_9ZZZZ</name>
<organism evidence="1">
    <name type="scientific">marine sediment metagenome</name>
    <dbReference type="NCBI Taxonomy" id="412755"/>
    <lineage>
        <taxon>unclassified sequences</taxon>
        <taxon>metagenomes</taxon>
        <taxon>ecological metagenomes</taxon>
    </lineage>
</organism>
<dbReference type="InterPro" id="IPR021553">
    <property type="entry name" value="DUF3008"/>
</dbReference>
<sequence>MPAKTKEQKTAACMALAMKRGDLKKTPGTPAGDMAESMTEEQLVELCGSKVKKGG</sequence>